<protein>
    <submittedName>
        <fullName evidence="1">Uncharacterized protein</fullName>
    </submittedName>
</protein>
<name>A0A3M7PMV4_BRAPC</name>
<dbReference type="Proteomes" id="UP000276133">
    <property type="component" value="Unassembled WGS sequence"/>
</dbReference>
<sequence length="149" mass="17329">MRYFSSKSVCRNSDSAVVLLRANLMLKSSINIKLVIFTINLFQKNHNFIGFITKICFEESKLAKSKFSRFIKIIQNFYYTIQITFLQKKGFKPLDLTVDLFDFRTALILLSNSEQFLNKMSMLSNYHFYNLKVVNIGTILIALIKAMSI</sequence>
<proteinExistence type="predicted"/>
<evidence type="ECO:0000313" key="2">
    <source>
        <dbReference type="Proteomes" id="UP000276133"/>
    </source>
</evidence>
<dbReference type="EMBL" id="REGN01009978">
    <property type="protein sequence ID" value="RMZ99977.1"/>
    <property type="molecule type" value="Genomic_DNA"/>
</dbReference>
<organism evidence="1 2">
    <name type="scientific">Brachionus plicatilis</name>
    <name type="common">Marine rotifer</name>
    <name type="synonym">Brachionus muelleri</name>
    <dbReference type="NCBI Taxonomy" id="10195"/>
    <lineage>
        <taxon>Eukaryota</taxon>
        <taxon>Metazoa</taxon>
        <taxon>Spiralia</taxon>
        <taxon>Gnathifera</taxon>
        <taxon>Rotifera</taxon>
        <taxon>Eurotatoria</taxon>
        <taxon>Monogononta</taxon>
        <taxon>Pseudotrocha</taxon>
        <taxon>Ploima</taxon>
        <taxon>Brachionidae</taxon>
        <taxon>Brachionus</taxon>
    </lineage>
</organism>
<accession>A0A3M7PMV4</accession>
<keyword evidence="2" id="KW-1185">Reference proteome</keyword>
<dbReference type="AlphaFoldDB" id="A0A3M7PMV4"/>
<gene>
    <name evidence="1" type="ORF">BpHYR1_038946</name>
</gene>
<comment type="caution">
    <text evidence="1">The sequence shown here is derived from an EMBL/GenBank/DDBJ whole genome shotgun (WGS) entry which is preliminary data.</text>
</comment>
<reference evidence="1 2" key="1">
    <citation type="journal article" date="2018" name="Sci. Rep.">
        <title>Genomic signatures of local adaptation to the degree of environmental predictability in rotifers.</title>
        <authorList>
            <person name="Franch-Gras L."/>
            <person name="Hahn C."/>
            <person name="Garcia-Roger E.M."/>
            <person name="Carmona M.J."/>
            <person name="Serra M."/>
            <person name="Gomez A."/>
        </authorList>
    </citation>
    <scope>NUCLEOTIDE SEQUENCE [LARGE SCALE GENOMIC DNA]</scope>
    <source>
        <strain evidence="1">HYR1</strain>
    </source>
</reference>
<evidence type="ECO:0000313" key="1">
    <source>
        <dbReference type="EMBL" id="RMZ99977.1"/>
    </source>
</evidence>